<comment type="caution">
    <text evidence="2">The sequence shown here is derived from an EMBL/GenBank/DDBJ whole genome shotgun (WGS) entry which is preliminary data.</text>
</comment>
<evidence type="ECO:0000313" key="2">
    <source>
        <dbReference type="EMBL" id="MPC44440.1"/>
    </source>
</evidence>
<dbReference type="Proteomes" id="UP000324222">
    <property type="component" value="Unassembled WGS sequence"/>
</dbReference>
<accession>A0A5B7F9Z3</accession>
<dbReference type="AlphaFoldDB" id="A0A5B7F9Z3"/>
<dbReference type="CDD" id="cd14686">
    <property type="entry name" value="bZIP"/>
    <property type="match status" value="1"/>
</dbReference>
<keyword evidence="3" id="KW-1185">Reference proteome</keyword>
<proteinExistence type="predicted"/>
<sequence length="204" mass="21929">MFFIPLFINHFLEGRNHFLEGRYWLLFAKGVLYSTPFTIPGSIVNDKFSLDGSSLFLNLAEWVKRLVDKDPASRPSAKELLESSLFPQLDPPPSPTSPAAAASLLVPALPLGAQGLGAAAASVNFSHSQFTSVTSVEANCVTAVESVNNCAVRIEECTSKDEEIASLKKENALLKEQNDALKRRLEVLERGGIGDAAAAPASLD</sequence>
<protein>
    <recommendedName>
        <fullName evidence="4">Protein kinase domain-containing protein</fullName>
    </recommendedName>
</protein>
<evidence type="ECO:0000256" key="1">
    <source>
        <dbReference type="SAM" id="Coils"/>
    </source>
</evidence>
<reference evidence="2 3" key="1">
    <citation type="submission" date="2019-05" db="EMBL/GenBank/DDBJ databases">
        <title>Another draft genome of Portunus trituberculatus and its Hox gene families provides insights of decapod evolution.</title>
        <authorList>
            <person name="Jeong J.-H."/>
            <person name="Song I."/>
            <person name="Kim S."/>
            <person name="Choi T."/>
            <person name="Kim D."/>
            <person name="Ryu S."/>
            <person name="Kim W."/>
        </authorList>
    </citation>
    <scope>NUCLEOTIDE SEQUENCE [LARGE SCALE GENOMIC DNA]</scope>
    <source>
        <tissue evidence="2">Muscle</tissue>
    </source>
</reference>
<organism evidence="2 3">
    <name type="scientific">Portunus trituberculatus</name>
    <name type="common">Swimming crab</name>
    <name type="synonym">Neptunus trituberculatus</name>
    <dbReference type="NCBI Taxonomy" id="210409"/>
    <lineage>
        <taxon>Eukaryota</taxon>
        <taxon>Metazoa</taxon>
        <taxon>Ecdysozoa</taxon>
        <taxon>Arthropoda</taxon>
        <taxon>Crustacea</taxon>
        <taxon>Multicrustacea</taxon>
        <taxon>Malacostraca</taxon>
        <taxon>Eumalacostraca</taxon>
        <taxon>Eucarida</taxon>
        <taxon>Decapoda</taxon>
        <taxon>Pleocyemata</taxon>
        <taxon>Brachyura</taxon>
        <taxon>Eubrachyura</taxon>
        <taxon>Portunoidea</taxon>
        <taxon>Portunidae</taxon>
        <taxon>Portuninae</taxon>
        <taxon>Portunus</taxon>
    </lineage>
</organism>
<gene>
    <name evidence="2" type="ORF">E2C01_038113</name>
</gene>
<evidence type="ECO:0000313" key="3">
    <source>
        <dbReference type="Proteomes" id="UP000324222"/>
    </source>
</evidence>
<feature type="coiled-coil region" evidence="1">
    <location>
        <begin position="157"/>
        <end position="191"/>
    </location>
</feature>
<dbReference type="EMBL" id="VSRR010006286">
    <property type="protein sequence ID" value="MPC44440.1"/>
    <property type="molecule type" value="Genomic_DNA"/>
</dbReference>
<keyword evidence="1" id="KW-0175">Coiled coil</keyword>
<evidence type="ECO:0008006" key="4">
    <source>
        <dbReference type="Google" id="ProtNLM"/>
    </source>
</evidence>
<name>A0A5B7F9Z3_PORTR</name>